<evidence type="ECO:0000256" key="1">
    <source>
        <dbReference type="ARBA" id="ARBA00093462"/>
    </source>
</evidence>
<dbReference type="Pfam" id="PF25888">
    <property type="entry name" value="WHD_DnaB"/>
    <property type="match status" value="1"/>
</dbReference>
<dbReference type="EMBL" id="QWEG01000006">
    <property type="protein sequence ID" value="RHW40707.1"/>
    <property type="molecule type" value="Genomic_DNA"/>
</dbReference>
<evidence type="ECO:0000259" key="3">
    <source>
        <dbReference type="Pfam" id="PF07261"/>
    </source>
</evidence>
<feature type="region of interest" description="Disordered" evidence="2">
    <location>
        <begin position="395"/>
        <end position="450"/>
    </location>
</feature>
<feature type="domain" description="DnaB/C C-terminal" evidence="3">
    <location>
        <begin position="332"/>
        <end position="394"/>
    </location>
</feature>
<evidence type="ECO:0000256" key="2">
    <source>
        <dbReference type="SAM" id="MobiDB-lite"/>
    </source>
</evidence>
<accession>A0A417YU50</accession>
<evidence type="ECO:0000313" key="5">
    <source>
        <dbReference type="EMBL" id="RHW40707.1"/>
    </source>
</evidence>
<gene>
    <name evidence="5" type="ORF">D1B31_10975</name>
</gene>
<reference evidence="5 6" key="1">
    <citation type="journal article" date="2017" name="Int. J. Syst. Evol. Microbiol.">
        <title>Bacillus notoginsengisoli sp. nov., a novel bacterium isolated from the rhizosphere of Panax notoginseng.</title>
        <authorList>
            <person name="Zhang M.Y."/>
            <person name="Cheng J."/>
            <person name="Cai Y."/>
            <person name="Zhang T.Y."/>
            <person name="Wu Y.Y."/>
            <person name="Manikprabhu D."/>
            <person name="Li W.J."/>
            <person name="Zhang Y.X."/>
        </authorList>
    </citation>
    <scope>NUCLEOTIDE SEQUENCE [LARGE SCALE GENOMIC DNA]</scope>
    <source>
        <strain evidence="5 6">JCM 30743</strain>
    </source>
</reference>
<dbReference type="Proteomes" id="UP000284416">
    <property type="component" value="Unassembled WGS sequence"/>
</dbReference>
<dbReference type="Pfam" id="PF07261">
    <property type="entry name" value="DnaB_2"/>
    <property type="match status" value="1"/>
</dbReference>
<feature type="compositionally biased region" description="Basic and acidic residues" evidence="2">
    <location>
        <begin position="397"/>
        <end position="407"/>
    </location>
</feature>
<comment type="caution">
    <text evidence="5">The sequence shown here is derived from an EMBL/GenBank/DDBJ whole genome shotgun (WGS) entry which is preliminary data.</text>
</comment>
<dbReference type="InterPro" id="IPR058660">
    <property type="entry name" value="WHD_DnaB"/>
</dbReference>
<organism evidence="5 6">
    <name type="scientific">Neobacillus notoginsengisoli</name>
    <dbReference type="NCBI Taxonomy" id="1578198"/>
    <lineage>
        <taxon>Bacteria</taxon>
        <taxon>Bacillati</taxon>
        <taxon>Bacillota</taxon>
        <taxon>Bacilli</taxon>
        <taxon>Bacillales</taxon>
        <taxon>Bacillaceae</taxon>
        <taxon>Neobacillus</taxon>
    </lineage>
</organism>
<keyword evidence="6" id="KW-1185">Reference proteome</keyword>
<proteinExistence type="inferred from homology"/>
<sequence length="464" mass="53737">MAQHWQELIPVDRYIVASNGLLHDYDRKILSFLYQPLIGPGCFSVYMTLWSELEENRLWSEASSHHFLMNSCGMNLKEIYEARLKLEGIGLLKTFVKNEDDIRSFIYELQPPLSPEQFFLDGMLNVYLYRKIGKNHFMRLKRFFCDRKMPSGEEYEEVTKGFQDIYVSATPETLQYMQEHATELEAEEGQQFIGRTEADVVQLPHESFDFQLLVAGLSDSLLPKKALTPKVKDAISNLAFLYGIDALQMKNIVLSAVNEKDEIDIEELRKAARDWYQFVHYDKLPSLIERVQPPAKREQLEEPKTQDEKLARYFETASPLEVLKNLSGGAEPASSDLQLIEDIMFKQKLLPGVVNVLIWLAMEKTDMKMTKGYVEKIAGQWARKQIKTVREAMALSRQEHEKSREAAKGQTGKRQSKKKAVRTEMLPDWFDKDQAAGKNEKTENEAEIEARKKEVEEMLKAFRE</sequence>
<dbReference type="InterPro" id="IPR006343">
    <property type="entry name" value="DnaB/C_C"/>
</dbReference>
<protein>
    <submittedName>
        <fullName evidence="5">Replication initiation and membrane attachment protein</fullName>
    </submittedName>
</protein>
<feature type="compositionally biased region" description="Basic and acidic residues" evidence="2">
    <location>
        <begin position="429"/>
        <end position="450"/>
    </location>
</feature>
<name>A0A417YU50_9BACI</name>
<dbReference type="RefSeq" id="WP_118920823.1">
    <property type="nucleotide sequence ID" value="NZ_QWEG01000006.1"/>
</dbReference>
<comment type="similarity">
    <text evidence="1">Belongs to the DnaB/DnaD family.</text>
</comment>
<dbReference type="OrthoDB" id="2082007at2"/>
<evidence type="ECO:0000313" key="6">
    <source>
        <dbReference type="Proteomes" id="UP000284416"/>
    </source>
</evidence>
<evidence type="ECO:0000259" key="4">
    <source>
        <dbReference type="Pfam" id="PF25888"/>
    </source>
</evidence>
<dbReference type="AlphaFoldDB" id="A0A417YU50"/>
<feature type="domain" description="Replicative helicase loading/DNA remodeling protein DnaB N-terminal winged helix" evidence="4">
    <location>
        <begin position="10"/>
        <end position="270"/>
    </location>
</feature>